<dbReference type="AlphaFoldDB" id="A0AAV3ZI67"/>
<protein>
    <submittedName>
        <fullName evidence="1">Uncharacterized protein</fullName>
    </submittedName>
</protein>
<sequence>MSNYHPPCSPITLESWSDQKEKKRNIRKLWFVFCVYSVHNKVISGFQVLRQARALMAGLEPATCNRRIPADIRADLLATVPPTPPQS</sequence>
<gene>
    <name evidence="1" type="ORF">PoB_002533100</name>
</gene>
<evidence type="ECO:0000313" key="2">
    <source>
        <dbReference type="Proteomes" id="UP000735302"/>
    </source>
</evidence>
<dbReference type="EMBL" id="BLXT01002861">
    <property type="protein sequence ID" value="GFN98825.1"/>
    <property type="molecule type" value="Genomic_DNA"/>
</dbReference>
<reference evidence="1 2" key="1">
    <citation type="journal article" date="2021" name="Elife">
        <title>Chloroplast acquisition without the gene transfer in kleptoplastic sea slugs, Plakobranchus ocellatus.</title>
        <authorList>
            <person name="Maeda T."/>
            <person name="Takahashi S."/>
            <person name="Yoshida T."/>
            <person name="Shimamura S."/>
            <person name="Takaki Y."/>
            <person name="Nagai Y."/>
            <person name="Toyoda A."/>
            <person name="Suzuki Y."/>
            <person name="Arimoto A."/>
            <person name="Ishii H."/>
            <person name="Satoh N."/>
            <person name="Nishiyama T."/>
            <person name="Hasebe M."/>
            <person name="Maruyama T."/>
            <person name="Minagawa J."/>
            <person name="Obokata J."/>
            <person name="Shigenobu S."/>
        </authorList>
    </citation>
    <scope>NUCLEOTIDE SEQUENCE [LARGE SCALE GENOMIC DNA]</scope>
</reference>
<organism evidence="1 2">
    <name type="scientific">Plakobranchus ocellatus</name>
    <dbReference type="NCBI Taxonomy" id="259542"/>
    <lineage>
        <taxon>Eukaryota</taxon>
        <taxon>Metazoa</taxon>
        <taxon>Spiralia</taxon>
        <taxon>Lophotrochozoa</taxon>
        <taxon>Mollusca</taxon>
        <taxon>Gastropoda</taxon>
        <taxon>Heterobranchia</taxon>
        <taxon>Euthyneura</taxon>
        <taxon>Panpulmonata</taxon>
        <taxon>Sacoglossa</taxon>
        <taxon>Placobranchoidea</taxon>
        <taxon>Plakobranchidae</taxon>
        <taxon>Plakobranchus</taxon>
    </lineage>
</organism>
<name>A0AAV3ZI67_9GAST</name>
<evidence type="ECO:0000313" key="1">
    <source>
        <dbReference type="EMBL" id="GFN98825.1"/>
    </source>
</evidence>
<comment type="caution">
    <text evidence="1">The sequence shown here is derived from an EMBL/GenBank/DDBJ whole genome shotgun (WGS) entry which is preliminary data.</text>
</comment>
<keyword evidence="2" id="KW-1185">Reference proteome</keyword>
<proteinExistence type="predicted"/>
<dbReference type="Proteomes" id="UP000735302">
    <property type="component" value="Unassembled WGS sequence"/>
</dbReference>
<accession>A0AAV3ZI67</accession>